<evidence type="ECO:0000313" key="3">
    <source>
        <dbReference type="EMBL" id="MCB5226600.1"/>
    </source>
</evidence>
<dbReference type="RefSeq" id="WP_226750688.1">
    <property type="nucleotide sequence ID" value="NZ_JAEINI020000003.1"/>
</dbReference>
<evidence type="ECO:0000256" key="1">
    <source>
        <dbReference type="SAM" id="SignalP"/>
    </source>
</evidence>
<proteinExistence type="predicted"/>
<dbReference type="InterPro" id="IPR011059">
    <property type="entry name" value="Metal-dep_hydrolase_composite"/>
</dbReference>
<dbReference type="PANTHER" id="PTHR43135:SF3">
    <property type="entry name" value="ALPHA-D-RIBOSE 1-METHYLPHOSPHONATE 5-TRIPHOSPHATE DIPHOSPHATASE"/>
    <property type="match status" value="1"/>
</dbReference>
<organism evidence="3 4">
    <name type="scientific">Alishewanella maricola</name>
    <dbReference type="NCBI Taxonomy" id="2795740"/>
    <lineage>
        <taxon>Bacteria</taxon>
        <taxon>Pseudomonadati</taxon>
        <taxon>Pseudomonadota</taxon>
        <taxon>Gammaproteobacteria</taxon>
        <taxon>Alteromonadales</taxon>
        <taxon>Alteromonadaceae</taxon>
        <taxon>Alishewanella</taxon>
    </lineage>
</organism>
<dbReference type="InterPro" id="IPR032466">
    <property type="entry name" value="Metal_Hydrolase"/>
</dbReference>
<comment type="caution">
    <text evidence="3">The sequence shown here is derived from an EMBL/GenBank/DDBJ whole genome shotgun (WGS) entry which is preliminary data.</text>
</comment>
<name>A0ABS8C2Q2_9ALTE</name>
<dbReference type="EMBL" id="JAEINI020000003">
    <property type="protein sequence ID" value="MCB5226600.1"/>
    <property type="molecule type" value="Genomic_DNA"/>
</dbReference>
<dbReference type="InterPro" id="IPR006680">
    <property type="entry name" value="Amidohydro-rel"/>
</dbReference>
<dbReference type="Proteomes" id="UP000633814">
    <property type="component" value="Unassembled WGS sequence"/>
</dbReference>
<dbReference type="InterPro" id="IPR051781">
    <property type="entry name" value="Metallo-dep_Hydrolase"/>
</dbReference>
<dbReference type="SUPFAM" id="SSF51556">
    <property type="entry name" value="Metallo-dependent hydrolases"/>
    <property type="match status" value="1"/>
</dbReference>
<feature type="chain" id="PRO_5045129506" evidence="1">
    <location>
        <begin position="25"/>
        <end position="531"/>
    </location>
</feature>
<keyword evidence="4" id="KW-1185">Reference proteome</keyword>
<dbReference type="Pfam" id="PF01979">
    <property type="entry name" value="Amidohydro_1"/>
    <property type="match status" value="2"/>
</dbReference>
<dbReference type="SUPFAM" id="SSF51338">
    <property type="entry name" value="Composite domain of metallo-dependent hydrolases"/>
    <property type="match status" value="1"/>
</dbReference>
<sequence>MVRFMRLPFTLLILATLVTPITFAQTTERTPSAPERGNQGDGPYKRLILRGGILISGEGAPPVGPVDIVIEQDRIKQVSIVGYPDVPVLPASRPQAAPGDQEMDISGMYILPGFIDMHGHIGGSANGIPAEYVFKLWLAHGITTVREPGSFNGLAWTLKHVKAAAANTIVAPRIVPYVGFGQGLAQPVFNPDQARKWVKDIKKAGAAGIKFFGATPSIMAAALDEAEKQNLGSMMHHAQLNVMRTNVVDSARMGLGSMEHWYGLPEALFDGQTVQNYPTNYNYQNEQDRFAAAGELWAQAAKPGSDKWIAVRDELIKLDFTINPTLTIYEASRDASAQRNAEWHQEYTLPTLTRFFTPNRYAHGSYWFDWTTEHEVRWRENYRLWMQFLQDFKNHGGRITTGSDAGYIYKIYGFGFIQELELLREAGFNALEVIQAATLNGAIALGLDEDIGSIVPGKKADMFIVAENPLANFKVLYGTGHYRLNDKNEAERTKGVRYTIKDGIIYDAQQLLQDVRNLVQQAKTAELAPSN</sequence>
<protein>
    <submittedName>
        <fullName evidence="3">Amidohydrolase family protein</fullName>
    </submittedName>
</protein>
<gene>
    <name evidence="3" type="ORF">JAO78_007195</name>
</gene>
<evidence type="ECO:0000313" key="4">
    <source>
        <dbReference type="Proteomes" id="UP000633814"/>
    </source>
</evidence>
<dbReference type="PANTHER" id="PTHR43135">
    <property type="entry name" value="ALPHA-D-RIBOSE 1-METHYLPHOSPHONATE 5-TRIPHOSPHATE DIPHOSPHATASE"/>
    <property type="match status" value="1"/>
</dbReference>
<dbReference type="Gene3D" id="3.20.20.140">
    <property type="entry name" value="Metal-dependent hydrolases"/>
    <property type="match status" value="2"/>
</dbReference>
<feature type="signal peptide" evidence="1">
    <location>
        <begin position="1"/>
        <end position="24"/>
    </location>
</feature>
<dbReference type="Gene3D" id="2.30.40.10">
    <property type="entry name" value="Urease, subunit C, domain 1"/>
    <property type="match status" value="2"/>
</dbReference>
<feature type="domain" description="Amidohydrolase-related" evidence="2">
    <location>
        <begin position="109"/>
        <end position="264"/>
    </location>
</feature>
<keyword evidence="1" id="KW-0732">Signal</keyword>
<feature type="domain" description="Amidohydrolase-related" evidence="2">
    <location>
        <begin position="393"/>
        <end position="503"/>
    </location>
</feature>
<accession>A0ABS8C2Q2</accession>
<evidence type="ECO:0000259" key="2">
    <source>
        <dbReference type="Pfam" id="PF01979"/>
    </source>
</evidence>
<reference evidence="3 4" key="1">
    <citation type="submission" date="2021-10" db="EMBL/GenBank/DDBJ databases">
        <title>Alishewanella koreense sp. nov. isolated from seawater of southwestern coast in South Korea and the proposal for the reclassification of Rheinheimera perlucida and Rheinheimera tuosuensis as Arsukibacterium perlucida and Arsukibacterium tuosuensis.</title>
        <authorList>
            <person name="Kim K.H."/>
            <person name="Ruan W."/>
            <person name="Kim K.R."/>
            <person name="Baek J.H."/>
            <person name="Jeon C.O."/>
        </authorList>
    </citation>
    <scope>NUCLEOTIDE SEQUENCE [LARGE SCALE GENOMIC DNA]</scope>
    <source>
        <strain evidence="3 4">16-MA</strain>
    </source>
</reference>